<organism evidence="1 2">
    <name type="scientific">Streptomyces xinghaiensis</name>
    <dbReference type="NCBI Taxonomy" id="1038928"/>
    <lineage>
        <taxon>Bacteria</taxon>
        <taxon>Bacillati</taxon>
        <taxon>Actinomycetota</taxon>
        <taxon>Actinomycetes</taxon>
        <taxon>Kitasatosporales</taxon>
        <taxon>Streptomycetaceae</taxon>
        <taxon>Streptomyces</taxon>
    </lineage>
</organism>
<reference evidence="1 2" key="1">
    <citation type="journal article" date="2014" name="Genome Announc.">
        <title>Draft Genome Sequence of Streptomyces fradiae ATCC 19609, a Strain Highly Sensitive to Antibiotics.</title>
        <authorList>
            <person name="Bekker O.B."/>
            <person name="Klimina K.M."/>
            <person name="Vatlin A.A."/>
            <person name="Zakharevich N.V."/>
            <person name="Kasianov A.S."/>
            <person name="Danilenko V.N."/>
        </authorList>
    </citation>
    <scope>NUCLEOTIDE SEQUENCE [LARGE SCALE GENOMIC DNA]</scope>
    <source>
        <strain evidence="1 2">ATCC 19609</strain>
    </source>
</reference>
<dbReference type="InterPro" id="IPR046081">
    <property type="entry name" value="DUF6099"/>
</dbReference>
<accession>A0A3R7I796</accession>
<comment type="caution">
    <text evidence="1">The sequence shown here is derived from an EMBL/GenBank/DDBJ whole genome shotgun (WGS) entry which is preliminary data.</text>
</comment>
<name>A0A3R7I796_9ACTN</name>
<dbReference type="Pfam" id="PF19594">
    <property type="entry name" value="DUF6099"/>
    <property type="match status" value="1"/>
</dbReference>
<dbReference type="RefSeq" id="WP_019706374.1">
    <property type="nucleotide sequence ID" value="NZ_CP134822.1"/>
</dbReference>
<dbReference type="EMBL" id="JNAD02000006">
    <property type="protein sequence ID" value="RKM95384.1"/>
    <property type="molecule type" value="Genomic_DNA"/>
</dbReference>
<dbReference type="OrthoDB" id="3874063at2"/>
<sequence>MDAARLIEDTRHGLARARAPQEIVAEAWQAQALAEAVGTHLLLYGPQEFETEARGLSEAGGRLRGSLPETARRAGRVRAARLSDVQDQRRVLIGLGALLGEVGIALVGVACSAEVETFYWQCMEVIDAVDESGDRVGGLLRQLEELEQPRSDSAAWPS</sequence>
<protein>
    <submittedName>
        <fullName evidence="1">Uncharacterized protein</fullName>
    </submittedName>
</protein>
<gene>
    <name evidence="1" type="ORF">SFRA_015110</name>
</gene>
<dbReference type="GeneID" id="300074311"/>
<dbReference type="Proteomes" id="UP000028058">
    <property type="component" value="Unassembled WGS sequence"/>
</dbReference>
<proteinExistence type="predicted"/>
<evidence type="ECO:0000313" key="2">
    <source>
        <dbReference type="Proteomes" id="UP000028058"/>
    </source>
</evidence>
<keyword evidence="2" id="KW-1185">Reference proteome</keyword>
<dbReference type="AlphaFoldDB" id="A0A3R7I796"/>
<evidence type="ECO:0000313" key="1">
    <source>
        <dbReference type="EMBL" id="RKM95384.1"/>
    </source>
</evidence>